<protein>
    <recommendedName>
        <fullName evidence="5">Small integral membrane protein</fullName>
    </recommendedName>
</protein>
<organism evidence="3 4">
    <name type="scientific">Fluctibacter corallii</name>
    <dbReference type="NCBI Taxonomy" id="2984329"/>
    <lineage>
        <taxon>Bacteria</taxon>
        <taxon>Pseudomonadati</taxon>
        <taxon>Pseudomonadota</taxon>
        <taxon>Gammaproteobacteria</taxon>
        <taxon>Alteromonadales</taxon>
        <taxon>Alteromonadaceae</taxon>
        <taxon>Fluctibacter</taxon>
    </lineage>
</organism>
<dbReference type="Proteomes" id="UP001652504">
    <property type="component" value="Unassembled WGS sequence"/>
</dbReference>
<feature type="region of interest" description="Disordered" evidence="1">
    <location>
        <begin position="1"/>
        <end position="26"/>
    </location>
</feature>
<evidence type="ECO:0000256" key="2">
    <source>
        <dbReference type="SAM" id="Phobius"/>
    </source>
</evidence>
<feature type="compositionally biased region" description="Basic and acidic residues" evidence="1">
    <location>
        <begin position="1"/>
        <end position="15"/>
    </location>
</feature>
<comment type="caution">
    <text evidence="3">The sequence shown here is derived from an EMBL/GenBank/DDBJ whole genome shotgun (WGS) entry which is preliminary data.</text>
</comment>
<accession>A0ABT3A3I6</accession>
<name>A0ABT3A3I6_9ALTE</name>
<evidence type="ECO:0000313" key="4">
    <source>
        <dbReference type="Proteomes" id="UP001652504"/>
    </source>
</evidence>
<gene>
    <name evidence="3" type="ORF">OE749_00775</name>
</gene>
<keyword evidence="2" id="KW-1133">Transmembrane helix</keyword>
<proteinExistence type="predicted"/>
<keyword evidence="2" id="KW-0472">Membrane</keyword>
<keyword evidence="2" id="KW-0812">Transmembrane</keyword>
<evidence type="ECO:0008006" key="5">
    <source>
        <dbReference type="Google" id="ProtNLM"/>
    </source>
</evidence>
<evidence type="ECO:0000256" key="1">
    <source>
        <dbReference type="SAM" id="MobiDB-lite"/>
    </source>
</evidence>
<evidence type="ECO:0000313" key="3">
    <source>
        <dbReference type="EMBL" id="MCV2883226.1"/>
    </source>
</evidence>
<dbReference type="EMBL" id="JAOWKX010000001">
    <property type="protein sequence ID" value="MCV2883226.1"/>
    <property type="molecule type" value="Genomic_DNA"/>
</dbReference>
<keyword evidence="4" id="KW-1185">Reference proteome</keyword>
<dbReference type="RefSeq" id="WP_263710428.1">
    <property type="nucleotide sequence ID" value="NZ_JAOWKX010000001.1"/>
</dbReference>
<sequence length="106" mass="12300">MKEFNRPLAPKLKEDENAEPETLEQQFERLGAPPRSPATFLHIVLTFGVFNWLVPSSHEDYPILLFLLLVIVGSYVLTIKECNKLNQRIDVFKDMIDKDKDQAKQE</sequence>
<reference evidence="3 4" key="1">
    <citation type="submission" date="2022-10" db="EMBL/GenBank/DDBJ databases">
        <title>Aestuariibacter sp. AA17 isolated from Montipora capitata coral fragment.</title>
        <authorList>
            <person name="Emsley S.A."/>
            <person name="Pfannmuller K.M."/>
            <person name="Loughran R.M."/>
            <person name="Shlafstein M."/>
            <person name="Papke E."/>
            <person name="Saw J.H."/>
            <person name="Ushijima B."/>
            <person name="Videau P."/>
        </authorList>
    </citation>
    <scope>NUCLEOTIDE SEQUENCE [LARGE SCALE GENOMIC DNA]</scope>
    <source>
        <strain evidence="3 4">AA17</strain>
    </source>
</reference>
<feature type="transmembrane region" description="Helical" evidence="2">
    <location>
        <begin position="61"/>
        <end position="79"/>
    </location>
</feature>